<organism evidence="3 4">
    <name type="scientific">Luteolibacter rhizosphaerae</name>
    <dbReference type="NCBI Taxonomy" id="2989719"/>
    <lineage>
        <taxon>Bacteria</taxon>
        <taxon>Pseudomonadati</taxon>
        <taxon>Verrucomicrobiota</taxon>
        <taxon>Verrucomicrobiia</taxon>
        <taxon>Verrucomicrobiales</taxon>
        <taxon>Verrucomicrobiaceae</taxon>
        <taxon>Luteolibacter</taxon>
    </lineage>
</organism>
<dbReference type="PANTHER" id="PTHR10724:SF10">
    <property type="entry name" value="S1 RNA-BINDING DOMAIN-CONTAINING PROTEIN 1"/>
    <property type="match status" value="1"/>
</dbReference>
<dbReference type="Gene3D" id="1.10.10.650">
    <property type="entry name" value="RuvA domain 2-like"/>
    <property type="match status" value="1"/>
</dbReference>
<dbReference type="Gene3D" id="1.10.150.310">
    <property type="entry name" value="Tex RuvX-like domain-like"/>
    <property type="match status" value="1"/>
</dbReference>
<feature type="domain" description="S1 motif" evidence="2">
    <location>
        <begin position="655"/>
        <end position="724"/>
    </location>
</feature>
<evidence type="ECO:0000256" key="1">
    <source>
        <dbReference type="SAM" id="MobiDB-lite"/>
    </source>
</evidence>
<dbReference type="Proteomes" id="UP001165653">
    <property type="component" value="Unassembled WGS sequence"/>
</dbReference>
<dbReference type="InterPro" id="IPR018974">
    <property type="entry name" value="Tex-like_N"/>
</dbReference>
<dbReference type="Pfam" id="PF09371">
    <property type="entry name" value="Tex_N"/>
    <property type="match status" value="1"/>
</dbReference>
<dbReference type="InterPro" id="IPR023319">
    <property type="entry name" value="Tex-like_HTH_dom_sf"/>
</dbReference>
<dbReference type="PROSITE" id="PS50126">
    <property type="entry name" value="S1"/>
    <property type="match status" value="1"/>
</dbReference>
<evidence type="ECO:0000313" key="3">
    <source>
        <dbReference type="EMBL" id="MCW1916442.1"/>
    </source>
</evidence>
<dbReference type="Pfam" id="PF16921">
    <property type="entry name" value="Tex_YqgF"/>
    <property type="match status" value="1"/>
</dbReference>
<comment type="caution">
    <text evidence="3">The sequence shown here is derived from an EMBL/GenBank/DDBJ whole genome shotgun (WGS) entry which is preliminary data.</text>
</comment>
<proteinExistence type="predicted"/>
<dbReference type="CDD" id="cd05685">
    <property type="entry name" value="S1_Tex"/>
    <property type="match status" value="1"/>
</dbReference>
<feature type="compositionally biased region" description="Polar residues" evidence="1">
    <location>
        <begin position="766"/>
        <end position="778"/>
    </location>
</feature>
<evidence type="ECO:0000313" key="4">
    <source>
        <dbReference type="Proteomes" id="UP001165653"/>
    </source>
</evidence>
<feature type="compositionally biased region" description="Basic and acidic residues" evidence="1">
    <location>
        <begin position="740"/>
        <end position="756"/>
    </location>
</feature>
<accession>A0ABT3G9X7</accession>
<sequence length="778" mass="85121">MSEVPNEAAAQHIATISKEIGVSATSVAATAKLLAEGATVPFISRYRKEATGSLDEVQIQAVRDRMLQLAELDSRRVSIIKSLEERNLLSPELKKKIDAAATLNSLEDIFAPFRPKRQTRATKAKDQGLEPLAEWLLANQSADPAEEAAKFVNTGAEVEKEKEVADANAALAGARDIIAERVTDDTALRGRVRKIYEEEATVVSKVMYGKDTDPEAAKFRDYFEWSEPFKSIPSHRMLAIRRGEKESFLIMRIEVPLERVSRIAEPEWVTGRGPAGEQVRLAVEDGCKRLLMPSMETEMRLAGKKVADETAIKVFADNFRELLLASPLGRKRTLAIDPAFRTGCKTVVLDAQGALLHHTVLYATAGSNNQLYEAAVELTAMVAKYKIEAIAIGNGTASRETEAFVRKLKLPTSIPIIMVNESGASVYSASEVAREEFPTEDVTVRGAVSIGRRLMDPLAELVKIDPKAIGVGQYQHDVDQRALKAILDDTVVSSVNAVGVELNTASKQLLAYVSGLNSALAENIVAFRTEHGGFSSRDELKKVPRLGDKAFEQAAGFLRIRDSKHPLDSSAVHPERYPLVERMAADVGCEVAELISNEAARKKIDLKKYVDGDVGLPTLQDILAELAKPGRDPRKQFELFSFAEGVDKPSDLKVGMKLPGIVTNVTAFGAFVDVGVHQDGLVHVSQLADHFIRDPNEAVKVGQKVNVTVMEVDLPRNRIGLSMKSKPDMEPRRAPGGGGGDDRNRGPRPDQRRDSRPQQGGGGNNDWFSQAMNQAKRK</sequence>
<dbReference type="Gene3D" id="2.40.50.140">
    <property type="entry name" value="Nucleic acid-binding proteins"/>
    <property type="match status" value="1"/>
</dbReference>
<dbReference type="Pfam" id="PF00575">
    <property type="entry name" value="S1"/>
    <property type="match status" value="1"/>
</dbReference>
<protein>
    <submittedName>
        <fullName evidence="3">RNA-binding transcriptional accessory protein</fullName>
    </submittedName>
</protein>
<dbReference type="Pfam" id="PF12836">
    <property type="entry name" value="HHH_3"/>
    <property type="match status" value="1"/>
</dbReference>
<dbReference type="RefSeq" id="WP_264516018.1">
    <property type="nucleotide sequence ID" value="NZ_JAPDDR010000015.1"/>
</dbReference>
<dbReference type="InterPro" id="IPR050437">
    <property type="entry name" value="Ribos_protein_bS1-like"/>
</dbReference>
<dbReference type="SUPFAM" id="SSF53098">
    <property type="entry name" value="Ribonuclease H-like"/>
    <property type="match status" value="1"/>
</dbReference>
<dbReference type="InterPro" id="IPR003029">
    <property type="entry name" value="S1_domain"/>
</dbReference>
<reference evidence="3" key="1">
    <citation type="submission" date="2022-10" db="EMBL/GenBank/DDBJ databases">
        <title>Luteolibacter sp. GHJ8, whole genome shotgun sequencing project.</title>
        <authorList>
            <person name="Zhao G."/>
            <person name="Shen L."/>
        </authorList>
    </citation>
    <scope>NUCLEOTIDE SEQUENCE</scope>
    <source>
        <strain evidence="3">GHJ8</strain>
    </source>
</reference>
<dbReference type="SMART" id="SM00316">
    <property type="entry name" value="S1"/>
    <property type="match status" value="1"/>
</dbReference>
<dbReference type="InterPro" id="IPR037027">
    <property type="entry name" value="YqgF/RNaseH-like_dom_sf"/>
</dbReference>
<dbReference type="EMBL" id="JAPDDR010000015">
    <property type="protein sequence ID" value="MCW1916442.1"/>
    <property type="molecule type" value="Genomic_DNA"/>
</dbReference>
<dbReference type="Pfam" id="PF17674">
    <property type="entry name" value="HHH_9"/>
    <property type="match status" value="1"/>
</dbReference>
<dbReference type="InterPro" id="IPR012340">
    <property type="entry name" value="NA-bd_OB-fold"/>
</dbReference>
<dbReference type="InterPro" id="IPR006641">
    <property type="entry name" value="YqgF/RNaseH-like_dom"/>
</dbReference>
<dbReference type="Pfam" id="PF22706">
    <property type="entry name" value="Tex_central_region"/>
    <property type="match status" value="1"/>
</dbReference>
<dbReference type="Gene3D" id="1.10.3500.10">
    <property type="entry name" value="Tex N-terminal region-like"/>
    <property type="match status" value="1"/>
</dbReference>
<dbReference type="SUPFAM" id="SSF47781">
    <property type="entry name" value="RuvA domain 2-like"/>
    <property type="match status" value="2"/>
</dbReference>
<feature type="region of interest" description="Disordered" evidence="1">
    <location>
        <begin position="718"/>
        <end position="778"/>
    </location>
</feature>
<dbReference type="SUPFAM" id="SSF50249">
    <property type="entry name" value="Nucleic acid-binding proteins"/>
    <property type="match status" value="1"/>
</dbReference>
<dbReference type="SUPFAM" id="SSF158832">
    <property type="entry name" value="Tex N-terminal region-like"/>
    <property type="match status" value="1"/>
</dbReference>
<dbReference type="InterPro" id="IPR032639">
    <property type="entry name" value="Tex_YqgF"/>
</dbReference>
<dbReference type="PANTHER" id="PTHR10724">
    <property type="entry name" value="30S RIBOSOMAL PROTEIN S1"/>
    <property type="match status" value="1"/>
</dbReference>
<gene>
    <name evidence="3" type="ORF">OJ996_22835</name>
</gene>
<dbReference type="InterPro" id="IPR055179">
    <property type="entry name" value="Tex-like_central_region"/>
</dbReference>
<dbReference type="InterPro" id="IPR023323">
    <property type="entry name" value="Tex-like_dom_sf"/>
</dbReference>
<name>A0ABT3G9X7_9BACT</name>
<evidence type="ECO:0000259" key="2">
    <source>
        <dbReference type="PROSITE" id="PS50126"/>
    </source>
</evidence>
<dbReference type="InterPro" id="IPR044146">
    <property type="entry name" value="S1_Tex"/>
</dbReference>
<dbReference type="InterPro" id="IPR010994">
    <property type="entry name" value="RuvA_2-like"/>
</dbReference>
<dbReference type="InterPro" id="IPR041692">
    <property type="entry name" value="HHH_9"/>
</dbReference>
<dbReference type="InterPro" id="IPR012337">
    <property type="entry name" value="RNaseH-like_sf"/>
</dbReference>
<dbReference type="Gene3D" id="3.30.420.140">
    <property type="entry name" value="YqgF/RNase H-like domain"/>
    <property type="match status" value="1"/>
</dbReference>
<keyword evidence="4" id="KW-1185">Reference proteome</keyword>
<dbReference type="SMART" id="SM00732">
    <property type="entry name" value="YqgFc"/>
    <property type="match status" value="1"/>
</dbReference>